<dbReference type="Gene3D" id="3.50.50.60">
    <property type="entry name" value="FAD/NAD(P)-binding domain"/>
    <property type="match status" value="1"/>
</dbReference>
<dbReference type="GO" id="GO:0004499">
    <property type="term" value="F:N,N-dimethylaniline monooxygenase activity"/>
    <property type="evidence" value="ECO:0007669"/>
    <property type="project" value="InterPro"/>
</dbReference>
<dbReference type="EMBL" id="JAWDGP010004901">
    <property type="protein sequence ID" value="KAK3761414.1"/>
    <property type="molecule type" value="Genomic_DNA"/>
</dbReference>
<keyword evidence="4" id="KW-0560">Oxidoreductase</keyword>
<organism evidence="5 6">
    <name type="scientific">Elysia crispata</name>
    <name type="common">lettuce slug</name>
    <dbReference type="NCBI Taxonomy" id="231223"/>
    <lineage>
        <taxon>Eukaryota</taxon>
        <taxon>Metazoa</taxon>
        <taxon>Spiralia</taxon>
        <taxon>Lophotrochozoa</taxon>
        <taxon>Mollusca</taxon>
        <taxon>Gastropoda</taxon>
        <taxon>Heterobranchia</taxon>
        <taxon>Euthyneura</taxon>
        <taxon>Panpulmonata</taxon>
        <taxon>Sacoglossa</taxon>
        <taxon>Placobranchoidea</taxon>
        <taxon>Plakobranchidae</taxon>
        <taxon>Elysia</taxon>
    </lineage>
</organism>
<dbReference type="Proteomes" id="UP001283361">
    <property type="component" value="Unassembled WGS sequence"/>
</dbReference>
<dbReference type="SUPFAM" id="SSF51905">
    <property type="entry name" value="FAD/NAD(P)-binding domain"/>
    <property type="match status" value="1"/>
</dbReference>
<name>A0AAE1D8I3_9GAST</name>
<keyword evidence="2" id="KW-0285">Flavoprotein</keyword>
<dbReference type="PRINTS" id="PR00419">
    <property type="entry name" value="ADXRDTASE"/>
</dbReference>
<evidence type="ECO:0000313" key="6">
    <source>
        <dbReference type="Proteomes" id="UP001283361"/>
    </source>
</evidence>
<keyword evidence="3" id="KW-0274">FAD</keyword>
<dbReference type="InterPro" id="IPR036188">
    <property type="entry name" value="FAD/NAD-bd_sf"/>
</dbReference>
<dbReference type="GO" id="GO:0050660">
    <property type="term" value="F:flavin adenine dinucleotide binding"/>
    <property type="evidence" value="ECO:0007669"/>
    <property type="project" value="InterPro"/>
</dbReference>
<accession>A0AAE1D8I3</accession>
<dbReference type="InterPro" id="IPR050346">
    <property type="entry name" value="FMO-like"/>
</dbReference>
<feature type="non-terminal residue" evidence="5">
    <location>
        <position position="56"/>
    </location>
</feature>
<proteinExistence type="inferred from homology"/>
<protein>
    <recommendedName>
        <fullName evidence="7">Flavin-containing monooxygenase</fullName>
    </recommendedName>
</protein>
<evidence type="ECO:0000256" key="4">
    <source>
        <dbReference type="ARBA" id="ARBA00023002"/>
    </source>
</evidence>
<evidence type="ECO:0008006" key="7">
    <source>
        <dbReference type="Google" id="ProtNLM"/>
    </source>
</evidence>
<keyword evidence="6" id="KW-1185">Reference proteome</keyword>
<dbReference type="Pfam" id="PF00743">
    <property type="entry name" value="FMO-like"/>
    <property type="match status" value="1"/>
</dbReference>
<dbReference type="PANTHER" id="PTHR23023">
    <property type="entry name" value="DIMETHYLANILINE MONOOXYGENASE"/>
    <property type="match status" value="1"/>
</dbReference>
<dbReference type="GO" id="GO:0050661">
    <property type="term" value="F:NADP binding"/>
    <property type="evidence" value="ECO:0007669"/>
    <property type="project" value="InterPro"/>
</dbReference>
<comment type="similarity">
    <text evidence="1">Belongs to the FMO family.</text>
</comment>
<dbReference type="InterPro" id="IPR020946">
    <property type="entry name" value="Flavin_mOase-like"/>
</dbReference>
<dbReference type="AlphaFoldDB" id="A0AAE1D8I3"/>
<gene>
    <name evidence="5" type="ORF">RRG08_015407</name>
</gene>
<evidence type="ECO:0000256" key="1">
    <source>
        <dbReference type="ARBA" id="ARBA00009183"/>
    </source>
</evidence>
<evidence type="ECO:0000313" key="5">
    <source>
        <dbReference type="EMBL" id="KAK3761414.1"/>
    </source>
</evidence>
<reference evidence="5" key="1">
    <citation type="journal article" date="2023" name="G3 (Bethesda)">
        <title>A reference genome for the long-term kleptoplast-retaining sea slug Elysia crispata morphotype clarki.</title>
        <authorList>
            <person name="Eastman K.E."/>
            <person name="Pendleton A.L."/>
            <person name="Shaikh M.A."/>
            <person name="Suttiyut T."/>
            <person name="Ogas R."/>
            <person name="Tomko P."/>
            <person name="Gavelis G."/>
            <person name="Widhalm J.R."/>
            <person name="Wisecaver J.H."/>
        </authorList>
    </citation>
    <scope>NUCLEOTIDE SEQUENCE</scope>
    <source>
        <strain evidence="5">ECLA1</strain>
    </source>
</reference>
<sequence length="56" mass="6119">MIEKDVVVIGAGISGLATAKCLKDDGFDVVLLERSGDIGGLWNYREDDYGVMKFTH</sequence>
<comment type="caution">
    <text evidence="5">The sequence shown here is derived from an EMBL/GenBank/DDBJ whole genome shotgun (WGS) entry which is preliminary data.</text>
</comment>
<evidence type="ECO:0000256" key="3">
    <source>
        <dbReference type="ARBA" id="ARBA00022827"/>
    </source>
</evidence>
<evidence type="ECO:0000256" key="2">
    <source>
        <dbReference type="ARBA" id="ARBA00022630"/>
    </source>
</evidence>